<evidence type="ECO:0000259" key="2">
    <source>
        <dbReference type="PROSITE" id="PS50097"/>
    </source>
</evidence>
<evidence type="ECO:0000313" key="4">
    <source>
        <dbReference type="EMBL" id="GAA5799301.1"/>
    </source>
</evidence>
<dbReference type="Pfam" id="PF00651">
    <property type="entry name" value="BTB"/>
    <property type="match status" value="1"/>
</dbReference>
<proteinExistence type="predicted"/>
<name>A0ABP9XX68_9FUNG</name>
<dbReference type="Pfam" id="PF01302">
    <property type="entry name" value="CAP_GLY"/>
    <property type="match status" value="1"/>
</dbReference>
<protein>
    <submittedName>
        <fullName evidence="4">Uncharacterized protein</fullName>
    </submittedName>
</protein>
<dbReference type="InterPro" id="IPR045005">
    <property type="entry name" value="BPM1-6"/>
</dbReference>
<dbReference type="Gene3D" id="3.30.710.10">
    <property type="entry name" value="Potassium Channel Kv1.1, Chain A"/>
    <property type="match status" value="2"/>
</dbReference>
<dbReference type="InterPro" id="IPR000210">
    <property type="entry name" value="BTB/POZ_dom"/>
</dbReference>
<dbReference type="PANTHER" id="PTHR26379:SF187">
    <property type="entry name" value="OS07G0655300 PROTEIN"/>
    <property type="match status" value="1"/>
</dbReference>
<dbReference type="SUPFAM" id="SSF54695">
    <property type="entry name" value="POZ domain"/>
    <property type="match status" value="2"/>
</dbReference>
<evidence type="ECO:0000259" key="3">
    <source>
        <dbReference type="PROSITE" id="PS50245"/>
    </source>
</evidence>
<organism evidence="4 5">
    <name type="scientific">Helicostylum pulchrum</name>
    <dbReference type="NCBI Taxonomy" id="562976"/>
    <lineage>
        <taxon>Eukaryota</taxon>
        <taxon>Fungi</taxon>
        <taxon>Fungi incertae sedis</taxon>
        <taxon>Mucoromycota</taxon>
        <taxon>Mucoromycotina</taxon>
        <taxon>Mucoromycetes</taxon>
        <taxon>Mucorales</taxon>
        <taxon>Mucorineae</taxon>
        <taxon>Mucoraceae</taxon>
        <taxon>Helicostylum</taxon>
    </lineage>
</organism>
<dbReference type="CDD" id="cd18186">
    <property type="entry name" value="BTB_POZ_ZBTB_KLHL-like"/>
    <property type="match status" value="1"/>
</dbReference>
<keyword evidence="5" id="KW-1185">Reference proteome</keyword>
<dbReference type="InterPro" id="IPR036859">
    <property type="entry name" value="CAP-Gly_dom_sf"/>
</dbReference>
<dbReference type="Proteomes" id="UP001476247">
    <property type="component" value="Unassembled WGS sequence"/>
</dbReference>
<reference evidence="4 5" key="1">
    <citation type="submission" date="2024-04" db="EMBL/GenBank/DDBJ databases">
        <title>genome sequences of Mucor flavus KT1a and Helicostylum pulchrum KT1b strains isolation_sourced from the surface of a dry-aged beef.</title>
        <authorList>
            <person name="Toyotome T."/>
            <person name="Hosono M."/>
            <person name="Torimaru M."/>
            <person name="Fukuda K."/>
            <person name="Mikami N."/>
        </authorList>
    </citation>
    <scope>NUCLEOTIDE SEQUENCE [LARGE SCALE GENOMIC DNA]</scope>
    <source>
        <strain evidence="4 5">KT1b</strain>
    </source>
</reference>
<comment type="caution">
    <text evidence="4">The sequence shown here is derived from an EMBL/GenBank/DDBJ whole genome shotgun (WGS) entry which is preliminary data.</text>
</comment>
<dbReference type="InterPro" id="IPR011333">
    <property type="entry name" value="SKP1/BTB/POZ_sf"/>
</dbReference>
<feature type="compositionally biased region" description="Low complexity" evidence="1">
    <location>
        <begin position="707"/>
        <end position="722"/>
    </location>
</feature>
<dbReference type="InterPro" id="IPR000938">
    <property type="entry name" value="CAP-Gly_domain"/>
</dbReference>
<feature type="region of interest" description="Disordered" evidence="1">
    <location>
        <begin position="603"/>
        <end position="642"/>
    </location>
</feature>
<dbReference type="SMART" id="SM01052">
    <property type="entry name" value="CAP_GLY"/>
    <property type="match status" value="1"/>
</dbReference>
<dbReference type="EMBL" id="BAABUJ010000012">
    <property type="protein sequence ID" value="GAA5799301.1"/>
    <property type="molecule type" value="Genomic_DNA"/>
</dbReference>
<accession>A0ABP9XX68</accession>
<dbReference type="PROSITE" id="PS50097">
    <property type="entry name" value="BTB"/>
    <property type="match status" value="2"/>
</dbReference>
<feature type="compositionally biased region" description="Low complexity" evidence="1">
    <location>
        <begin position="664"/>
        <end position="678"/>
    </location>
</feature>
<feature type="domain" description="CAP-Gly" evidence="3">
    <location>
        <begin position="829"/>
        <end position="871"/>
    </location>
</feature>
<feature type="domain" description="BTB" evidence="2">
    <location>
        <begin position="149"/>
        <end position="226"/>
    </location>
</feature>
<evidence type="ECO:0000313" key="5">
    <source>
        <dbReference type="Proteomes" id="UP001476247"/>
    </source>
</evidence>
<feature type="compositionally biased region" description="Polar residues" evidence="1">
    <location>
        <begin position="723"/>
        <end position="732"/>
    </location>
</feature>
<feature type="region of interest" description="Disordered" evidence="1">
    <location>
        <begin position="659"/>
        <end position="685"/>
    </location>
</feature>
<evidence type="ECO:0000256" key="1">
    <source>
        <dbReference type="SAM" id="MobiDB-lite"/>
    </source>
</evidence>
<gene>
    <name evidence="4" type="ORF">HPULCUR_004712</name>
</gene>
<dbReference type="PROSITE" id="PS50245">
    <property type="entry name" value="CAP_GLY_2"/>
    <property type="match status" value="1"/>
</dbReference>
<sequence>MFDAPDSTLYKSLNNLLERPKEYLADVCFCFESIEMWAHRGILLVRASKEFISKYMPEIQEEVENTGGIRIDMKAVKISVQQFRALLRFWYTASYYPKDKDILDKVGIKLGTLVLPLDDSSDNGSLVVKLDTVQLVNDLKEMRNDKISADVSISLVSSHDTQKTLAKFKAHRFILAAQSPYFYALFCTQFQESHKQEIHFADDLFNEAIIDTMLTFFYTDKVIVAPLAYDTNKPFSAVQRKLLHQKHVLRVIQKAFYAADYLGHGDNLGKALLCEMEKVCHLFKCVCPECAALLPSMLAWSDKHVVDVVPKLKRTLILLYSDPVHAMPSLWCQRPFSLLVTSFVPFTEELGYETKKAVLKGDPLFRARTPKTLIHEIVERSFYNITKHNAVHVLHSLHLCLSHIRSADPHPSWSRPTLDLVKPILDFTVDNVCQSLDFYCGEYPILLSCVDGIGAGFSIDFLDFLLRHVLHQGIQITNAGIIYQVIVRDLGGRQEVVKNMAIDDVLVKARQRCAAYISKHWTSIKAKGGFTALDKATLRQLADDINIPYRNLVKPYETEFSNIFSFKKSKKIASVVPDDKNEYLTQVYTRRLSLGNLITRGSSTNNGSRTFRSRPRALSSTEAVSSLARYHPPPPRALENQPFINLLSAETDERRRVLEEGENTTTTPQPTISTPSTIESRRPVLRTSSSFTSLTDQLLPIEGTVISSSTVSSSSSTSSSSSNNDHTTTTPRPTRLKFELPTTPARSKSPNLPYLVQMPSLEASSTYLSPGVKNRHHRRGSKSRIAVGRWSMGSSDVSDDEETALPALGNKIELLRRPLPTMGTIKYIGPVRFAEGTYIGVELESRLGKSDGSVDGIRYFFTDPQRALFVKPDDFKIILD</sequence>
<dbReference type="SUPFAM" id="SSF74924">
    <property type="entry name" value="Cap-Gly domain"/>
    <property type="match status" value="1"/>
</dbReference>
<feature type="region of interest" description="Disordered" evidence="1">
    <location>
        <begin position="707"/>
        <end position="752"/>
    </location>
</feature>
<dbReference type="Gene3D" id="2.30.30.190">
    <property type="entry name" value="CAP Gly-rich-like domain"/>
    <property type="match status" value="1"/>
</dbReference>
<dbReference type="PANTHER" id="PTHR26379">
    <property type="entry name" value="BTB/POZ AND MATH DOMAIN-CONTAINING PROTEIN 1"/>
    <property type="match status" value="1"/>
</dbReference>
<feature type="domain" description="BTB" evidence="2">
    <location>
        <begin position="25"/>
        <end position="99"/>
    </location>
</feature>